<proteinExistence type="predicted"/>
<gene>
    <name evidence="1" type="ORF">6_42</name>
</gene>
<dbReference type="EMBL" id="MK250090">
    <property type="protein sequence ID" value="QDY52330.1"/>
    <property type="molecule type" value="Genomic_DNA"/>
</dbReference>
<organism evidence="1">
    <name type="scientific">Mimiviridae sp. ChoanoV1</name>
    <dbReference type="NCBI Taxonomy" id="2596887"/>
    <lineage>
        <taxon>Viruses</taxon>
        <taxon>Varidnaviria</taxon>
        <taxon>Bamfordvirae</taxon>
        <taxon>Nucleocytoviricota</taxon>
        <taxon>Megaviricetes</taxon>
        <taxon>Imitervirales</taxon>
        <taxon>Schizomimiviridae</taxon>
    </lineage>
</organism>
<accession>A0A5B8HYG5</accession>
<evidence type="ECO:0000313" key="1">
    <source>
        <dbReference type="EMBL" id="QDY52330.1"/>
    </source>
</evidence>
<protein>
    <submittedName>
        <fullName evidence="1">Uncharacterized protein</fullName>
    </submittedName>
</protein>
<name>A0A5B8HYG5_9VIRU</name>
<sequence>MKLIKIENNQFPKIDNNNYFEGKDNLNYIRISKESTLYKLTPFSCDQMNKYWESKNKCERGNHTWLGININIIIDYWDKINFNIILFKIKKNISLIPIYKKSNYKILKKHILEYPNDIKIESNFLNLENKKSKHKYWNYTNNEKLWFLTKFAFGLEMSVNDQIDFIKDILKIDRNFIDNTQVGFQTGTKMYDVFKNFVKIYNKMNNKDKIKKNQRCSVTEIDIIILYTLCEVYKQYNGWYIHHKETIYYPNESIEEIVLLNPYKYLKCFKQLNMEYV</sequence>
<reference evidence="1" key="1">
    <citation type="submission" date="2018-11" db="EMBL/GenBank/DDBJ databases">
        <title>A distinct lineage of giant viruses engineers rhodopsin photosystems in predatory marine eukaryotes.</title>
        <authorList>
            <person name="Needham D.M."/>
            <person name="Yoshizawa S."/>
            <person name="Hosaka T."/>
            <person name="Poirier C."/>
            <person name="Choi C.-J."/>
            <person name="Hehenberger E."/>
            <person name="Irwin N.A.T."/>
            <person name="Wilken S."/>
            <person name="Yung C.-M."/>
            <person name="Bachy C."/>
            <person name="Kurihara R."/>
            <person name="Nakajima Y."/>
            <person name="Kojima K."/>
            <person name="Kimura-Someya T."/>
            <person name="Leonard G."/>
            <person name="Malmstrom R.R."/>
            <person name="Mende D."/>
            <person name="Olson D.K."/>
            <person name="Sudo Y."/>
            <person name="Sudek S."/>
            <person name="Richards T.A."/>
            <person name="DeLong E.F."/>
            <person name="Keeling P.J."/>
            <person name="Santoro A.E."/>
            <person name="Shirouzu M."/>
            <person name="Iwasaki W."/>
            <person name="Worden A.Z."/>
        </authorList>
    </citation>
    <scope>NUCLEOTIDE SEQUENCE</scope>
</reference>